<gene>
    <name evidence="3" type="ORF">Syun_005759</name>
</gene>
<dbReference type="EMBL" id="JBBNAF010000003">
    <property type="protein sequence ID" value="KAK9159418.1"/>
    <property type="molecule type" value="Genomic_DNA"/>
</dbReference>
<evidence type="ECO:0000313" key="3">
    <source>
        <dbReference type="EMBL" id="KAK9159418.1"/>
    </source>
</evidence>
<dbReference type="AlphaFoldDB" id="A0AAP0KVD2"/>
<dbReference type="Proteomes" id="UP001420932">
    <property type="component" value="Unassembled WGS sequence"/>
</dbReference>
<comment type="caution">
    <text evidence="3">The sequence shown here is derived from an EMBL/GenBank/DDBJ whole genome shotgun (WGS) entry which is preliminary data.</text>
</comment>
<evidence type="ECO:0000313" key="4">
    <source>
        <dbReference type="Proteomes" id="UP001420932"/>
    </source>
</evidence>
<dbReference type="GO" id="GO:0005975">
    <property type="term" value="P:carbohydrate metabolic process"/>
    <property type="evidence" value="ECO:0007669"/>
    <property type="project" value="InterPro"/>
</dbReference>
<evidence type="ECO:0000256" key="2">
    <source>
        <dbReference type="RuleBase" id="RU003690"/>
    </source>
</evidence>
<keyword evidence="4" id="KW-1185">Reference proteome</keyword>
<reference evidence="3 4" key="1">
    <citation type="submission" date="2024-01" db="EMBL/GenBank/DDBJ databases">
        <title>Genome assemblies of Stephania.</title>
        <authorList>
            <person name="Yang L."/>
        </authorList>
    </citation>
    <scope>NUCLEOTIDE SEQUENCE [LARGE SCALE GENOMIC DNA]</scope>
    <source>
        <strain evidence="3">YNDBR</strain>
        <tissue evidence="3">Leaf</tissue>
    </source>
</reference>
<sequence length="435" mass="50013">MARPRIDGEGEEEEEEIAREVRRSDFPPNFVFGVATSAYQARFESIYVVWKCEVEGARNEGGRGDSIWDAFSHTEGKIVDGSNGDIAIDQYHRYKEDVELIAKLGFGAYRFSISWSRIFPETCFASFGDRVKHWITFNEPLQTAVNGYAVGVFAPGRSERPLTEPYLAAHYQLLAHAAAVSVYNKKFKAQQGGEIGLVVDCEWAEAFTDKQEDKDAAERRIAFQLRWFLDPIYYGDYPEVMRETLGDRLPRFSDEEKELLRNSVDFVGINHYTTRYIAHEAIGSEDHEFFIEQKLKRISKAASDWLYIVPWGIRRLLNYVAHRYPNLPLYVTENGMDDEDSSTSPLHEMLDDVKRLNYYKGYLAAVAQAIRDGADVRGYFAWSLADNFEWAQGYTKRFGLVYVDYKNGLSRHPKASAIWFSRFLKSNEEKNGKAD</sequence>
<dbReference type="PANTHER" id="PTHR10353:SF310">
    <property type="entry name" value="BETA-GLUCOSIDASE 42"/>
    <property type="match status" value="1"/>
</dbReference>
<dbReference type="PANTHER" id="PTHR10353">
    <property type="entry name" value="GLYCOSYL HYDROLASE"/>
    <property type="match status" value="1"/>
</dbReference>
<dbReference type="InterPro" id="IPR001360">
    <property type="entry name" value="Glyco_hydro_1"/>
</dbReference>
<proteinExistence type="inferred from homology"/>
<dbReference type="PRINTS" id="PR00131">
    <property type="entry name" value="GLHYDRLASE1"/>
</dbReference>
<comment type="similarity">
    <text evidence="1 2">Belongs to the glycosyl hydrolase 1 family.</text>
</comment>
<dbReference type="SUPFAM" id="SSF51445">
    <property type="entry name" value="(Trans)glycosidases"/>
    <property type="match status" value="1"/>
</dbReference>
<dbReference type="InterPro" id="IPR017853">
    <property type="entry name" value="GH"/>
</dbReference>
<evidence type="ECO:0000256" key="1">
    <source>
        <dbReference type="ARBA" id="ARBA00010838"/>
    </source>
</evidence>
<name>A0AAP0KVD2_9MAGN</name>
<organism evidence="3 4">
    <name type="scientific">Stephania yunnanensis</name>
    <dbReference type="NCBI Taxonomy" id="152371"/>
    <lineage>
        <taxon>Eukaryota</taxon>
        <taxon>Viridiplantae</taxon>
        <taxon>Streptophyta</taxon>
        <taxon>Embryophyta</taxon>
        <taxon>Tracheophyta</taxon>
        <taxon>Spermatophyta</taxon>
        <taxon>Magnoliopsida</taxon>
        <taxon>Ranunculales</taxon>
        <taxon>Menispermaceae</taxon>
        <taxon>Menispermoideae</taxon>
        <taxon>Cissampelideae</taxon>
        <taxon>Stephania</taxon>
    </lineage>
</organism>
<dbReference type="GO" id="GO:0008422">
    <property type="term" value="F:beta-glucosidase activity"/>
    <property type="evidence" value="ECO:0007669"/>
    <property type="project" value="TreeGrafter"/>
</dbReference>
<dbReference type="Gene3D" id="3.20.20.80">
    <property type="entry name" value="Glycosidases"/>
    <property type="match status" value="2"/>
</dbReference>
<protein>
    <recommendedName>
        <fullName evidence="5">Beta-glucosidase</fullName>
    </recommendedName>
</protein>
<accession>A0AAP0KVD2</accession>
<evidence type="ECO:0008006" key="5">
    <source>
        <dbReference type="Google" id="ProtNLM"/>
    </source>
</evidence>
<dbReference type="Pfam" id="PF00232">
    <property type="entry name" value="Glyco_hydro_1"/>
    <property type="match status" value="1"/>
</dbReference>